<evidence type="ECO:0000256" key="3">
    <source>
        <dbReference type="ARBA" id="ARBA00022473"/>
    </source>
</evidence>
<reference evidence="9" key="2">
    <citation type="submission" date="2022-10" db="EMBL/GenBank/DDBJ databases">
        <authorList>
            <consortium name="ENA_rothamsted_submissions"/>
            <consortium name="culmorum"/>
            <person name="King R."/>
        </authorList>
    </citation>
    <scope>NUCLEOTIDE SEQUENCE</scope>
</reference>
<comment type="subcellular location">
    <subcellularLocation>
        <location evidence="1 8">Secreted</location>
        <location evidence="1 8">Extracellular space</location>
        <location evidence="1 8">Extracellular matrix</location>
    </subcellularLocation>
</comment>
<dbReference type="GO" id="GO:0016055">
    <property type="term" value="P:Wnt signaling pathway"/>
    <property type="evidence" value="ECO:0007669"/>
    <property type="project" value="UniProtKB-KW"/>
</dbReference>
<dbReference type="Pfam" id="PF00110">
    <property type="entry name" value="wnt"/>
    <property type="match status" value="1"/>
</dbReference>
<proteinExistence type="inferred from homology"/>
<keyword evidence="10" id="KW-1185">Reference proteome</keyword>
<protein>
    <recommendedName>
        <fullName evidence="8">Protein Wnt</fullName>
    </recommendedName>
</protein>
<sequence>MKFTNGKFCSRSLHESEGNWTESECLLARRDGALWSAQGRVCRRQPTAMAHVATASRLARAACLAAHAGERWNCSSIALAPRYTPDLLTVQVFSSPGLLARPAPLVT</sequence>
<keyword evidence="6 8" id="KW-0879">Wnt signaling pathway</keyword>
<evidence type="ECO:0000256" key="7">
    <source>
        <dbReference type="ARBA" id="ARBA00023157"/>
    </source>
</evidence>
<keyword evidence="4" id="KW-0964">Secreted</keyword>
<evidence type="ECO:0000256" key="6">
    <source>
        <dbReference type="ARBA" id="ARBA00022687"/>
    </source>
</evidence>
<comment type="similarity">
    <text evidence="2 8">Belongs to the Wnt family.</text>
</comment>
<keyword evidence="7" id="KW-1015">Disulfide bond</keyword>
<evidence type="ECO:0000256" key="2">
    <source>
        <dbReference type="ARBA" id="ARBA00005683"/>
    </source>
</evidence>
<keyword evidence="3 8" id="KW-0217">Developmental protein</keyword>
<gene>
    <name evidence="9" type="ORF">DIATSA_LOCUS7859</name>
</gene>
<dbReference type="InterPro" id="IPR005817">
    <property type="entry name" value="Wnt"/>
</dbReference>
<evidence type="ECO:0000313" key="10">
    <source>
        <dbReference type="Proteomes" id="UP001153714"/>
    </source>
</evidence>
<reference evidence="9" key="1">
    <citation type="submission" date="2021-12" db="EMBL/GenBank/DDBJ databases">
        <authorList>
            <person name="King R."/>
        </authorList>
    </citation>
    <scope>NUCLEOTIDE SEQUENCE</scope>
</reference>
<keyword evidence="5" id="KW-0272">Extracellular matrix</keyword>
<dbReference type="GO" id="GO:0005576">
    <property type="term" value="C:extracellular region"/>
    <property type="evidence" value="ECO:0007669"/>
    <property type="project" value="InterPro"/>
</dbReference>
<evidence type="ECO:0000256" key="5">
    <source>
        <dbReference type="ARBA" id="ARBA00022530"/>
    </source>
</evidence>
<name>A0A9N9R659_9NEOP</name>
<organism evidence="9 10">
    <name type="scientific">Diatraea saccharalis</name>
    <name type="common">sugarcane borer</name>
    <dbReference type="NCBI Taxonomy" id="40085"/>
    <lineage>
        <taxon>Eukaryota</taxon>
        <taxon>Metazoa</taxon>
        <taxon>Ecdysozoa</taxon>
        <taxon>Arthropoda</taxon>
        <taxon>Hexapoda</taxon>
        <taxon>Insecta</taxon>
        <taxon>Pterygota</taxon>
        <taxon>Neoptera</taxon>
        <taxon>Endopterygota</taxon>
        <taxon>Lepidoptera</taxon>
        <taxon>Glossata</taxon>
        <taxon>Ditrysia</taxon>
        <taxon>Pyraloidea</taxon>
        <taxon>Crambidae</taxon>
        <taxon>Crambinae</taxon>
        <taxon>Diatraea</taxon>
    </lineage>
</organism>
<dbReference type="GO" id="GO:0005102">
    <property type="term" value="F:signaling receptor binding"/>
    <property type="evidence" value="ECO:0007669"/>
    <property type="project" value="InterPro"/>
</dbReference>
<evidence type="ECO:0000313" key="9">
    <source>
        <dbReference type="EMBL" id="CAG9790189.1"/>
    </source>
</evidence>
<evidence type="ECO:0000256" key="1">
    <source>
        <dbReference type="ARBA" id="ARBA00004498"/>
    </source>
</evidence>
<dbReference type="AlphaFoldDB" id="A0A9N9R659"/>
<dbReference type="EMBL" id="OU893352">
    <property type="protein sequence ID" value="CAG9790189.1"/>
    <property type="molecule type" value="Genomic_DNA"/>
</dbReference>
<dbReference type="Proteomes" id="UP001153714">
    <property type="component" value="Chromosome 21"/>
</dbReference>
<dbReference type="OrthoDB" id="7445603at2759"/>
<comment type="function">
    <text evidence="8">Ligand for members of the frizzled family of seven transmembrane receptors.</text>
</comment>
<evidence type="ECO:0000256" key="4">
    <source>
        <dbReference type="ARBA" id="ARBA00022525"/>
    </source>
</evidence>
<accession>A0A9N9R659</accession>
<evidence type="ECO:0000256" key="8">
    <source>
        <dbReference type="RuleBase" id="RU003500"/>
    </source>
</evidence>